<sequence length="170" mass="19186">MSGENVSSAKLGVWARFCRALLLLPWVFRLPWAYSAAVDETIRNDFLAARRRLLRLLTGPPELFLDRLPVKLLLARVLLETGDPAAAAALFPQAFRPALCSRTLNDAERAFLKYVGNEIYERATKQLGRQSSFDIKVEFDELDLAHVGERLRDAFPHPQRGDDVRGATNH</sequence>
<evidence type="ECO:0000313" key="2">
    <source>
        <dbReference type="Proteomes" id="UP001597237"/>
    </source>
</evidence>
<name>A0ABW4MYS2_9CAUL</name>
<organism evidence="1 2">
    <name type="scientific">Phenylobacterium terrae</name>
    <dbReference type="NCBI Taxonomy" id="2665495"/>
    <lineage>
        <taxon>Bacteria</taxon>
        <taxon>Pseudomonadati</taxon>
        <taxon>Pseudomonadota</taxon>
        <taxon>Alphaproteobacteria</taxon>
        <taxon>Caulobacterales</taxon>
        <taxon>Caulobacteraceae</taxon>
        <taxon>Phenylobacterium</taxon>
    </lineage>
</organism>
<gene>
    <name evidence="1" type="ORF">ACFSC0_05725</name>
</gene>
<reference evidence="2" key="1">
    <citation type="journal article" date="2019" name="Int. J. Syst. Evol. Microbiol.">
        <title>The Global Catalogue of Microorganisms (GCM) 10K type strain sequencing project: providing services to taxonomists for standard genome sequencing and annotation.</title>
        <authorList>
            <consortium name="The Broad Institute Genomics Platform"/>
            <consortium name="The Broad Institute Genome Sequencing Center for Infectious Disease"/>
            <person name="Wu L."/>
            <person name="Ma J."/>
        </authorList>
    </citation>
    <scope>NUCLEOTIDE SEQUENCE [LARGE SCALE GENOMIC DNA]</scope>
    <source>
        <strain evidence="2">DFY28</strain>
    </source>
</reference>
<dbReference type="EMBL" id="JBHUEY010000001">
    <property type="protein sequence ID" value="MFD1782884.1"/>
    <property type="molecule type" value="Genomic_DNA"/>
</dbReference>
<keyword evidence="2" id="KW-1185">Reference proteome</keyword>
<comment type="caution">
    <text evidence="1">The sequence shown here is derived from an EMBL/GenBank/DDBJ whole genome shotgun (WGS) entry which is preliminary data.</text>
</comment>
<proteinExistence type="predicted"/>
<evidence type="ECO:0000313" key="1">
    <source>
        <dbReference type="EMBL" id="MFD1782884.1"/>
    </source>
</evidence>
<dbReference type="RefSeq" id="WP_377282589.1">
    <property type="nucleotide sequence ID" value="NZ_JBHRSI010000007.1"/>
</dbReference>
<accession>A0ABW4MYS2</accession>
<protein>
    <submittedName>
        <fullName evidence="1">Uncharacterized protein</fullName>
    </submittedName>
</protein>
<dbReference type="Proteomes" id="UP001597237">
    <property type="component" value="Unassembled WGS sequence"/>
</dbReference>